<keyword evidence="5" id="KW-0722">Serine protease inhibitor</keyword>
<feature type="signal peptide" evidence="9">
    <location>
        <begin position="1"/>
        <end position="19"/>
    </location>
</feature>
<feature type="chain" id="PRO_5002202750" evidence="9">
    <location>
        <begin position="20"/>
        <end position="104"/>
    </location>
</feature>
<evidence type="ECO:0000256" key="8">
    <source>
        <dbReference type="ARBA" id="ARBA00093388"/>
    </source>
</evidence>
<protein>
    <submittedName>
        <fullName evidence="11">Putative bpti/kunitz family of serine protease inhibitor</fullName>
    </submittedName>
</protein>
<organism evidence="11">
    <name type="scientific">Amblyomma americanum</name>
    <name type="common">Lone star tick</name>
    <dbReference type="NCBI Taxonomy" id="6943"/>
    <lineage>
        <taxon>Eukaryota</taxon>
        <taxon>Metazoa</taxon>
        <taxon>Ecdysozoa</taxon>
        <taxon>Arthropoda</taxon>
        <taxon>Chelicerata</taxon>
        <taxon>Arachnida</taxon>
        <taxon>Acari</taxon>
        <taxon>Parasitiformes</taxon>
        <taxon>Ixodida</taxon>
        <taxon>Ixodoidea</taxon>
        <taxon>Ixodidae</taxon>
        <taxon>Amblyomminae</taxon>
        <taxon>Amblyomma</taxon>
    </lineage>
</organism>
<evidence type="ECO:0000256" key="4">
    <source>
        <dbReference type="ARBA" id="ARBA00022737"/>
    </source>
</evidence>
<keyword evidence="9" id="KW-0732">Signal</keyword>
<comment type="similarity">
    <text evidence="7">Belongs to the venom Kunitz-type family. 01 (intermediate) subfamily.</text>
</comment>
<reference evidence="11" key="1">
    <citation type="journal article" date="2015" name="PLoS ONE">
        <title>An Insight into the Sialome of the Lone Star Tick, Amblyomma americanum, with a Glimpse on Its Time Dependent Gene Expression.</title>
        <authorList>
            <person name="Karim S."/>
            <person name="Ribeiro J.M."/>
        </authorList>
    </citation>
    <scope>NUCLEOTIDE SEQUENCE</scope>
    <source>
        <tissue evidence="11">Salivary gland</tissue>
    </source>
</reference>
<dbReference type="InterPro" id="IPR002223">
    <property type="entry name" value="Kunitz_BPTI"/>
</dbReference>
<dbReference type="InterPro" id="IPR036880">
    <property type="entry name" value="Kunitz_BPTI_sf"/>
</dbReference>
<keyword evidence="3" id="KW-0646">Protease inhibitor</keyword>
<evidence type="ECO:0000256" key="5">
    <source>
        <dbReference type="ARBA" id="ARBA00022900"/>
    </source>
</evidence>
<dbReference type="CDD" id="cd00109">
    <property type="entry name" value="Kunitz-type"/>
    <property type="match status" value="1"/>
</dbReference>
<dbReference type="GO" id="GO:0004867">
    <property type="term" value="F:serine-type endopeptidase inhibitor activity"/>
    <property type="evidence" value="ECO:0007669"/>
    <property type="project" value="UniProtKB-KW"/>
</dbReference>
<comment type="function">
    <text evidence="8">Serine protease inhibitor that inhibits trypsin at a molar ratio of 1:1.</text>
</comment>
<evidence type="ECO:0000313" key="11">
    <source>
        <dbReference type="EMBL" id="JAG91682.1"/>
    </source>
</evidence>
<name>A0A0C9SCW2_AMBAM</name>
<dbReference type="Gene3D" id="4.10.410.10">
    <property type="entry name" value="Pancreatic trypsin inhibitor Kunitz domain"/>
    <property type="match status" value="1"/>
</dbReference>
<sequence>MKAQSCLLLLLFLVALSNAQSLKKYCGFKKDPGRCRASIPKWYYSESGGCRMFIYGGCGGNANKFDSCAECMLKCMGKRGKKTKKLCHELTLKEEKKLKLNAGS</sequence>
<dbReference type="FunFam" id="4.10.410.10:FF:000020">
    <property type="entry name" value="Collagen, type VI, alpha 3"/>
    <property type="match status" value="1"/>
</dbReference>
<feature type="non-terminal residue" evidence="11">
    <location>
        <position position="104"/>
    </location>
</feature>
<evidence type="ECO:0000256" key="7">
    <source>
        <dbReference type="ARBA" id="ARBA00049646"/>
    </source>
</evidence>
<evidence type="ECO:0000256" key="3">
    <source>
        <dbReference type="ARBA" id="ARBA00022690"/>
    </source>
</evidence>
<dbReference type="PANTHER" id="PTHR47247:SF1">
    <property type="entry name" value="KUNITZ-TYPE PROTEASE INHIBITOR 2"/>
    <property type="match status" value="1"/>
</dbReference>
<keyword evidence="4" id="KW-0677">Repeat</keyword>
<dbReference type="PROSITE" id="PS50279">
    <property type="entry name" value="BPTI_KUNITZ_2"/>
    <property type="match status" value="1"/>
</dbReference>
<dbReference type="SUPFAM" id="SSF57362">
    <property type="entry name" value="BPTI-like"/>
    <property type="match status" value="1"/>
</dbReference>
<evidence type="ECO:0000256" key="2">
    <source>
        <dbReference type="ARBA" id="ARBA00022525"/>
    </source>
</evidence>
<evidence type="ECO:0000256" key="6">
    <source>
        <dbReference type="ARBA" id="ARBA00023157"/>
    </source>
</evidence>
<dbReference type="PRINTS" id="PR00759">
    <property type="entry name" value="BASICPTASE"/>
</dbReference>
<evidence type="ECO:0000259" key="10">
    <source>
        <dbReference type="PROSITE" id="PS50279"/>
    </source>
</evidence>
<keyword evidence="6" id="KW-1015">Disulfide bond</keyword>
<evidence type="ECO:0000256" key="1">
    <source>
        <dbReference type="ARBA" id="ARBA00004613"/>
    </source>
</evidence>
<keyword evidence="2" id="KW-0964">Secreted</keyword>
<dbReference type="Pfam" id="PF00014">
    <property type="entry name" value="Kunitz_BPTI"/>
    <property type="match status" value="1"/>
</dbReference>
<dbReference type="SMART" id="SM00131">
    <property type="entry name" value="KU"/>
    <property type="match status" value="1"/>
</dbReference>
<dbReference type="InterPro" id="IPR020901">
    <property type="entry name" value="Prtase_inh_Kunz-CS"/>
</dbReference>
<evidence type="ECO:0000256" key="9">
    <source>
        <dbReference type="SAM" id="SignalP"/>
    </source>
</evidence>
<feature type="domain" description="BPTI/Kunitz inhibitor" evidence="10">
    <location>
        <begin position="26"/>
        <end position="75"/>
    </location>
</feature>
<accession>A0A0C9SCW2</accession>
<proteinExistence type="evidence at transcript level"/>
<dbReference type="GO" id="GO:0005576">
    <property type="term" value="C:extracellular region"/>
    <property type="evidence" value="ECO:0007669"/>
    <property type="project" value="UniProtKB-SubCell"/>
</dbReference>
<dbReference type="PANTHER" id="PTHR47247">
    <property type="entry name" value="KUNITZ-TYPE PROTEASE INHIBITOR 2"/>
    <property type="match status" value="1"/>
</dbReference>
<dbReference type="EMBL" id="GBZX01001058">
    <property type="protein sequence ID" value="JAG91682.1"/>
    <property type="molecule type" value="mRNA"/>
</dbReference>
<dbReference type="AlphaFoldDB" id="A0A0C9SCW2"/>
<dbReference type="PROSITE" id="PS00280">
    <property type="entry name" value="BPTI_KUNITZ_1"/>
    <property type="match status" value="1"/>
</dbReference>
<comment type="subcellular location">
    <subcellularLocation>
        <location evidence="1">Secreted</location>
    </subcellularLocation>
</comment>